<sequence>MNYTIEEIIKLLNEALALAQSVDHFKEAEVILTCEKTRGQGFVLRQQLHEYGNSDIITGTHQEVGDQLASIKKNSWFRTA</sequence>
<evidence type="ECO:0000313" key="1">
    <source>
        <dbReference type="EMBL" id="MDL0432975.1"/>
    </source>
</evidence>
<evidence type="ECO:0000313" key="2">
    <source>
        <dbReference type="Proteomes" id="UP001227964"/>
    </source>
</evidence>
<accession>A0ABT7IH16</accession>
<dbReference type="EMBL" id="JASSVS010000010">
    <property type="protein sequence ID" value="MDL0432975.1"/>
    <property type="molecule type" value="Genomic_DNA"/>
</dbReference>
<comment type="caution">
    <text evidence="1">The sequence shown here is derived from an EMBL/GenBank/DDBJ whole genome shotgun (WGS) entry which is preliminary data.</text>
</comment>
<dbReference type="Proteomes" id="UP001227964">
    <property type="component" value="Unassembled WGS sequence"/>
</dbReference>
<gene>
    <name evidence="1" type="ORF">QPM17_17660</name>
</gene>
<dbReference type="RefSeq" id="WP_228224517.1">
    <property type="nucleotide sequence ID" value="NZ_JASSVS010000010.1"/>
</dbReference>
<keyword evidence="2" id="KW-1185">Reference proteome</keyword>
<name>A0ABT7IH16_9GAMM</name>
<organism evidence="1 2">
    <name type="scientific">Marinobacter azerbaijanicus</name>
    <dbReference type="NCBI Taxonomy" id="3050455"/>
    <lineage>
        <taxon>Bacteria</taxon>
        <taxon>Pseudomonadati</taxon>
        <taxon>Pseudomonadota</taxon>
        <taxon>Gammaproteobacteria</taxon>
        <taxon>Pseudomonadales</taxon>
        <taxon>Marinobacteraceae</taxon>
        <taxon>Marinobacter</taxon>
    </lineage>
</organism>
<proteinExistence type="predicted"/>
<reference evidence="1 2" key="1">
    <citation type="submission" date="2023-06" db="EMBL/GenBank/DDBJ databases">
        <title>Marinobacter azerbaijanicus a moderately halophilic, isolated from Urmia Lake in Azerbaijan region of Iran.</title>
        <authorList>
            <person name="Sanchez-Porro C."/>
            <person name="Aghdam E.M."/>
            <person name="Saheb S.M."/>
            <person name="Tarhriz V."/>
            <person name="Kazemi E."/>
            <person name="Ammozegar M.A."/>
            <person name="Ventosa A."/>
            <person name="Hejazi M.S."/>
        </authorList>
    </citation>
    <scope>NUCLEOTIDE SEQUENCE [LARGE SCALE GENOMIC DNA]</scope>
    <source>
        <strain evidence="1 2">TBZ242</strain>
    </source>
</reference>
<protein>
    <submittedName>
        <fullName evidence="1">Uncharacterized protein</fullName>
    </submittedName>
</protein>